<proteinExistence type="predicted"/>
<accession>A0A2U1NUR4</accession>
<dbReference type="Proteomes" id="UP000245207">
    <property type="component" value="Unassembled WGS sequence"/>
</dbReference>
<gene>
    <name evidence="1" type="ORF">CTI12_AA227140</name>
</gene>
<name>A0A2U1NUR4_ARTAN</name>
<evidence type="ECO:0000313" key="2">
    <source>
        <dbReference type="Proteomes" id="UP000245207"/>
    </source>
</evidence>
<evidence type="ECO:0000313" key="1">
    <source>
        <dbReference type="EMBL" id="PWA77252.1"/>
    </source>
</evidence>
<comment type="caution">
    <text evidence="1">The sequence shown here is derived from an EMBL/GenBank/DDBJ whole genome shotgun (WGS) entry which is preliminary data.</text>
</comment>
<reference evidence="1 2" key="1">
    <citation type="journal article" date="2018" name="Mol. Plant">
        <title>The genome of Artemisia annua provides insight into the evolution of Asteraceae family and artemisinin biosynthesis.</title>
        <authorList>
            <person name="Shen Q."/>
            <person name="Zhang L."/>
            <person name="Liao Z."/>
            <person name="Wang S."/>
            <person name="Yan T."/>
            <person name="Shi P."/>
            <person name="Liu M."/>
            <person name="Fu X."/>
            <person name="Pan Q."/>
            <person name="Wang Y."/>
            <person name="Lv Z."/>
            <person name="Lu X."/>
            <person name="Zhang F."/>
            <person name="Jiang W."/>
            <person name="Ma Y."/>
            <person name="Chen M."/>
            <person name="Hao X."/>
            <person name="Li L."/>
            <person name="Tang Y."/>
            <person name="Lv G."/>
            <person name="Zhou Y."/>
            <person name="Sun X."/>
            <person name="Brodelius P.E."/>
            <person name="Rose J.K.C."/>
            <person name="Tang K."/>
        </authorList>
    </citation>
    <scope>NUCLEOTIDE SEQUENCE [LARGE SCALE GENOMIC DNA]</scope>
    <source>
        <strain evidence="2">cv. Huhao1</strain>
        <tissue evidence="1">Leaf</tissue>
    </source>
</reference>
<organism evidence="1 2">
    <name type="scientific">Artemisia annua</name>
    <name type="common">Sweet wormwood</name>
    <dbReference type="NCBI Taxonomy" id="35608"/>
    <lineage>
        <taxon>Eukaryota</taxon>
        <taxon>Viridiplantae</taxon>
        <taxon>Streptophyta</taxon>
        <taxon>Embryophyta</taxon>
        <taxon>Tracheophyta</taxon>
        <taxon>Spermatophyta</taxon>
        <taxon>Magnoliopsida</taxon>
        <taxon>eudicotyledons</taxon>
        <taxon>Gunneridae</taxon>
        <taxon>Pentapetalae</taxon>
        <taxon>asterids</taxon>
        <taxon>campanulids</taxon>
        <taxon>Asterales</taxon>
        <taxon>Asteraceae</taxon>
        <taxon>Asteroideae</taxon>
        <taxon>Anthemideae</taxon>
        <taxon>Artemisiinae</taxon>
        <taxon>Artemisia</taxon>
    </lineage>
</organism>
<sequence>MEALKKSHGDTLTQISELDAELAKLRKNFSDACKREQDIIASNKALSSSLGVALNQLKPFEKKLQTHLAKLEVACVLKKLLSQKGPRILEAQTDETISLEKEEIHKLTQESQHLTVQVGK</sequence>
<dbReference type="EMBL" id="PKPP01002153">
    <property type="protein sequence ID" value="PWA77252.1"/>
    <property type="molecule type" value="Genomic_DNA"/>
</dbReference>
<keyword evidence="2" id="KW-1185">Reference proteome</keyword>
<protein>
    <submittedName>
        <fullName evidence="1">Uncharacterized protein</fullName>
    </submittedName>
</protein>
<dbReference type="AlphaFoldDB" id="A0A2U1NUR4"/>